<reference evidence="2" key="1">
    <citation type="journal article" date="2019" name="Int. J. Syst. Evol. Microbiol.">
        <title>The Global Catalogue of Microorganisms (GCM) 10K type strain sequencing project: providing services to taxonomists for standard genome sequencing and annotation.</title>
        <authorList>
            <consortium name="The Broad Institute Genomics Platform"/>
            <consortium name="The Broad Institute Genome Sequencing Center for Infectious Disease"/>
            <person name="Wu L."/>
            <person name="Ma J."/>
        </authorList>
    </citation>
    <scope>NUCLEOTIDE SEQUENCE [LARGE SCALE GENOMIC DNA]</scope>
    <source>
        <strain evidence="2">DFY28</strain>
    </source>
</reference>
<dbReference type="SUPFAM" id="SSF48452">
    <property type="entry name" value="TPR-like"/>
    <property type="match status" value="1"/>
</dbReference>
<dbReference type="Gene3D" id="3.40.50.2000">
    <property type="entry name" value="Glycogen Phosphorylase B"/>
    <property type="match status" value="1"/>
</dbReference>
<dbReference type="InterPro" id="IPR002201">
    <property type="entry name" value="Glyco_trans_9"/>
</dbReference>
<dbReference type="RefSeq" id="WP_377281464.1">
    <property type="nucleotide sequence ID" value="NZ_JBHRSI010000004.1"/>
</dbReference>
<comment type="caution">
    <text evidence="1">The sequence shown here is derived from an EMBL/GenBank/DDBJ whole genome shotgun (WGS) entry which is preliminary data.</text>
</comment>
<dbReference type="SUPFAM" id="SSF53756">
    <property type="entry name" value="UDP-Glycosyltransferase/glycogen phosphorylase"/>
    <property type="match status" value="1"/>
</dbReference>
<keyword evidence="2" id="KW-1185">Reference proteome</keyword>
<organism evidence="1 2">
    <name type="scientific">Phenylobacterium terrae</name>
    <dbReference type="NCBI Taxonomy" id="2665495"/>
    <lineage>
        <taxon>Bacteria</taxon>
        <taxon>Pseudomonadati</taxon>
        <taxon>Pseudomonadota</taxon>
        <taxon>Alphaproteobacteria</taxon>
        <taxon>Caulobacterales</taxon>
        <taxon>Caulobacteraceae</taxon>
        <taxon>Phenylobacterium</taxon>
    </lineage>
</organism>
<accession>A0ABW4N5J9</accession>
<name>A0ABW4N5J9_9CAUL</name>
<proteinExistence type="predicted"/>
<dbReference type="Gene3D" id="1.25.40.10">
    <property type="entry name" value="Tetratricopeptide repeat domain"/>
    <property type="match status" value="1"/>
</dbReference>
<dbReference type="EMBL" id="JBHUEY010000006">
    <property type="protein sequence ID" value="MFD1785402.1"/>
    <property type="molecule type" value="Genomic_DNA"/>
</dbReference>
<evidence type="ECO:0000313" key="1">
    <source>
        <dbReference type="EMBL" id="MFD1785402.1"/>
    </source>
</evidence>
<dbReference type="Proteomes" id="UP001597237">
    <property type="component" value="Unassembled WGS sequence"/>
</dbReference>
<dbReference type="Pfam" id="PF01075">
    <property type="entry name" value="Glyco_transf_9"/>
    <property type="match status" value="1"/>
</dbReference>
<protein>
    <submittedName>
        <fullName evidence="1">Glycosyltransferase family 9 protein</fullName>
    </submittedName>
</protein>
<sequence>MSIAAPPPSELVEQAVTLRSQGRLAEAEMAARAALHLAPGDAGARWALATALLIQGRYAEGLPLLDARHELFGRFKPPLPYPEWTGEPVERLLVWPEQGFGDQIQVARFAAALAERMAVTWICPPPLARLFRASLPVEIVEVAQTIEFPDPDAWVMCFSLPARLGLARPEEAASGPYLRAPDEARARWRGFAGEGCNIGVAWRGNPGHPNDRSRSMPSAEALAPLAAFGRLHDLTEPRGDFADTAALVEQMDLIVSVDTALAHLAGALGKPTRLLLPAQEYDWRWLWGREDSPWYPSMRLYRQPSPGDWASVVGRVAKELG</sequence>
<evidence type="ECO:0000313" key="2">
    <source>
        <dbReference type="Proteomes" id="UP001597237"/>
    </source>
</evidence>
<dbReference type="InterPro" id="IPR011990">
    <property type="entry name" value="TPR-like_helical_dom_sf"/>
</dbReference>
<gene>
    <name evidence="1" type="ORF">ACFSC0_18530</name>
</gene>